<accession>A0A392NC39</accession>
<dbReference type="InterPro" id="IPR017440">
    <property type="entry name" value="Cit_synth/succinyl-CoA_lig_AS"/>
</dbReference>
<evidence type="ECO:0000313" key="9">
    <source>
        <dbReference type="Proteomes" id="UP000265520"/>
    </source>
</evidence>
<sequence length="195" mass="21104">VKLIVVLGELGGRDEYSLVEALKQGKVTKPVVAWVSGTCATLFKSEVQFGHAGAKSGGDLESAQGKNQALREAGAVVPTSYEAFETSIKETFDKLIEDGKITPVKEFTPPQIPEDLSFAIKSGKVRAPTHIISTISDDRGEEPCYAGVPMSSIIEKGLGVGDVISLLWFKRSLPRYCTQFIEAKLLWINFALSSI</sequence>
<dbReference type="GO" id="GO:0006633">
    <property type="term" value="P:fatty acid biosynthetic process"/>
    <property type="evidence" value="ECO:0007669"/>
    <property type="project" value="TreeGrafter"/>
</dbReference>
<dbReference type="GO" id="GO:0003878">
    <property type="term" value="F:ATP citrate synthase activity"/>
    <property type="evidence" value="ECO:0007669"/>
    <property type="project" value="UniProtKB-EC"/>
</dbReference>
<dbReference type="Gene3D" id="3.40.50.261">
    <property type="entry name" value="Succinyl-CoA synthetase domains"/>
    <property type="match status" value="1"/>
</dbReference>
<dbReference type="SUPFAM" id="SSF48256">
    <property type="entry name" value="Citrate synthase"/>
    <property type="match status" value="1"/>
</dbReference>
<dbReference type="EC" id="2.3.3.8" evidence="3"/>
<evidence type="ECO:0000313" key="8">
    <source>
        <dbReference type="EMBL" id="MCH96074.1"/>
    </source>
</evidence>
<evidence type="ECO:0000259" key="7">
    <source>
        <dbReference type="Pfam" id="PF00549"/>
    </source>
</evidence>
<comment type="subcellular location">
    <subcellularLocation>
        <location evidence="1">Cytoplasm</location>
    </subcellularLocation>
</comment>
<reference evidence="8 9" key="1">
    <citation type="journal article" date="2018" name="Front. Plant Sci.">
        <title>Red Clover (Trifolium pratense) and Zigzag Clover (T. medium) - A Picture of Genomic Similarities and Differences.</title>
        <authorList>
            <person name="Dluhosova J."/>
            <person name="Istvanek J."/>
            <person name="Nedelnik J."/>
            <person name="Repkova J."/>
        </authorList>
    </citation>
    <scope>NUCLEOTIDE SEQUENCE [LARGE SCALE GENOMIC DNA]</scope>
    <source>
        <strain evidence="9">cv. 10/8</strain>
        <tissue evidence="8">Leaf</tissue>
    </source>
</reference>
<proteinExistence type="predicted"/>
<evidence type="ECO:0000256" key="4">
    <source>
        <dbReference type="ARBA" id="ARBA00022490"/>
    </source>
</evidence>
<evidence type="ECO:0000256" key="5">
    <source>
        <dbReference type="ARBA" id="ARBA00022516"/>
    </source>
</evidence>
<organism evidence="8 9">
    <name type="scientific">Trifolium medium</name>
    <dbReference type="NCBI Taxonomy" id="97028"/>
    <lineage>
        <taxon>Eukaryota</taxon>
        <taxon>Viridiplantae</taxon>
        <taxon>Streptophyta</taxon>
        <taxon>Embryophyta</taxon>
        <taxon>Tracheophyta</taxon>
        <taxon>Spermatophyta</taxon>
        <taxon>Magnoliopsida</taxon>
        <taxon>eudicotyledons</taxon>
        <taxon>Gunneridae</taxon>
        <taxon>Pentapetalae</taxon>
        <taxon>rosids</taxon>
        <taxon>fabids</taxon>
        <taxon>Fabales</taxon>
        <taxon>Fabaceae</taxon>
        <taxon>Papilionoideae</taxon>
        <taxon>50 kb inversion clade</taxon>
        <taxon>NPAAA clade</taxon>
        <taxon>Hologalegina</taxon>
        <taxon>IRL clade</taxon>
        <taxon>Trifolieae</taxon>
        <taxon>Trifolium</taxon>
    </lineage>
</organism>
<keyword evidence="4" id="KW-0963">Cytoplasm</keyword>
<evidence type="ECO:0000256" key="2">
    <source>
        <dbReference type="ARBA" id="ARBA00011412"/>
    </source>
</evidence>
<evidence type="ECO:0000256" key="1">
    <source>
        <dbReference type="ARBA" id="ARBA00004496"/>
    </source>
</evidence>
<comment type="caution">
    <text evidence="8">The sequence shown here is derived from an EMBL/GenBank/DDBJ whole genome shotgun (WGS) entry which is preliminary data.</text>
</comment>
<dbReference type="EMBL" id="LXQA010031441">
    <property type="protein sequence ID" value="MCH96074.1"/>
    <property type="molecule type" value="Genomic_DNA"/>
</dbReference>
<protein>
    <recommendedName>
        <fullName evidence="3">ATP citrate synthase</fullName>
        <ecNumber evidence="3">2.3.3.8</ecNumber>
    </recommendedName>
</protein>
<dbReference type="GO" id="GO:0005829">
    <property type="term" value="C:cytosol"/>
    <property type="evidence" value="ECO:0007669"/>
    <property type="project" value="TreeGrafter"/>
</dbReference>
<dbReference type="PROSITE" id="PS00399">
    <property type="entry name" value="SUCCINYL_COA_LIG_2"/>
    <property type="match status" value="1"/>
</dbReference>
<dbReference type="AlphaFoldDB" id="A0A392NC39"/>
<dbReference type="PANTHER" id="PTHR23118:SF42">
    <property type="entry name" value="ATP-CITRATE SYNTHASE"/>
    <property type="match status" value="1"/>
</dbReference>
<keyword evidence="9" id="KW-1185">Reference proteome</keyword>
<dbReference type="Pfam" id="PF00549">
    <property type="entry name" value="Ligase_CoA"/>
    <property type="match status" value="1"/>
</dbReference>
<dbReference type="GO" id="GO:0006085">
    <property type="term" value="P:acetyl-CoA biosynthetic process"/>
    <property type="evidence" value="ECO:0007669"/>
    <property type="project" value="TreeGrafter"/>
</dbReference>
<evidence type="ECO:0000256" key="3">
    <source>
        <dbReference type="ARBA" id="ARBA00012639"/>
    </source>
</evidence>
<dbReference type="PANTHER" id="PTHR23118">
    <property type="entry name" value="ATP-CITRATE SYNTHASE"/>
    <property type="match status" value="1"/>
</dbReference>
<dbReference type="InterPro" id="IPR002020">
    <property type="entry name" value="Citrate_synthase"/>
</dbReference>
<dbReference type="InterPro" id="IPR036969">
    <property type="entry name" value="Citrate_synthase_sf"/>
</dbReference>
<feature type="domain" description="ATP-citrate synthase/succinyl-CoA ligase C-terminal" evidence="7">
    <location>
        <begin position="1"/>
        <end position="76"/>
    </location>
</feature>
<dbReference type="SUPFAM" id="SSF52210">
    <property type="entry name" value="Succinyl-CoA synthetase domains"/>
    <property type="match status" value="1"/>
</dbReference>
<dbReference type="InterPro" id="IPR016102">
    <property type="entry name" value="Succinyl-CoA_synth-like"/>
</dbReference>
<comment type="subunit">
    <text evidence="2">Heterooctamer of 4 alpha and 4 beta chains.</text>
</comment>
<evidence type="ECO:0000256" key="6">
    <source>
        <dbReference type="ARBA" id="ARBA00023098"/>
    </source>
</evidence>
<keyword evidence="6" id="KW-0443">Lipid metabolism</keyword>
<dbReference type="InterPro" id="IPR005811">
    <property type="entry name" value="SUCC_ACL_C"/>
</dbReference>
<name>A0A392NC39_9FABA</name>
<dbReference type="Proteomes" id="UP000265520">
    <property type="component" value="Unassembled WGS sequence"/>
</dbReference>
<keyword evidence="5" id="KW-0444">Lipid biosynthesis</keyword>
<feature type="non-terminal residue" evidence="8">
    <location>
        <position position="1"/>
    </location>
</feature>